<accession>A0A9W6KUV6</accession>
<organism evidence="2 3">
    <name type="scientific">Dactylosporangium matsuzakiense</name>
    <dbReference type="NCBI Taxonomy" id="53360"/>
    <lineage>
        <taxon>Bacteria</taxon>
        <taxon>Bacillati</taxon>
        <taxon>Actinomycetota</taxon>
        <taxon>Actinomycetes</taxon>
        <taxon>Micromonosporales</taxon>
        <taxon>Micromonosporaceae</taxon>
        <taxon>Dactylosporangium</taxon>
    </lineage>
</organism>
<feature type="signal peptide" evidence="1">
    <location>
        <begin position="1"/>
        <end position="20"/>
    </location>
</feature>
<dbReference type="EMBL" id="BSFP01000153">
    <property type="protein sequence ID" value="GLL08507.1"/>
    <property type="molecule type" value="Genomic_DNA"/>
</dbReference>
<evidence type="ECO:0000313" key="3">
    <source>
        <dbReference type="Proteomes" id="UP001143480"/>
    </source>
</evidence>
<evidence type="ECO:0000313" key="2">
    <source>
        <dbReference type="EMBL" id="GLL08507.1"/>
    </source>
</evidence>
<proteinExistence type="predicted"/>
<sequence>MSKHRAVAALSVLLSALTGAAVGAPARASVVTTTHTGSGAPALAHAGGRLYVAWTGSRGTAAAKEVVVGRSADNGQTITKLSTAERTLQGEGPAGNLVVDSRFAVARHAAGR</sequence>
<protein>
    <recommendedName>
        <fullName evidence="4">Glycosyl hydrolase family 43</fullName>
    </recommendedName>
</protein>
<comment type="caution">
    <text evidence="2">The sequence shown here is derived from an EMBL/GenBank/DDBJ whole genome shotgun (WGS) entry which is preliminary data.</text>
</comment>
<keyword evidence="1" id="KW-0732">Signal</keyword>
<evidence type="ECO:0000256" key="1">
    <source>
        <dbReference type="SAM" id="SignalP"/>
    </source>
</evidence>
<reference evidence="2" key="1">
    <citation type="journal article" date="2014" name="Int. J. Syst. Evol. Microbiol.">
        <title>Complete genome sequence of Corynebacterium casei LMG S-19264T (=DSM 44701T), isolated from a smear-ripened cheese.</title>
        <authorList>
            <consortium name="US DOE Joint Genome Institute (JGI-PGF)"/>
            <person name="Walter F."/>
            <person name="Albersmeier A."/>
            <person name="Kalinowski J."/>
            <person name="Ruckert C."/>
        </authorList>
    </citation>
    <scope>NUCLEOTIDE SEQUENCE</scope>
    <source>
        <strain evidence="2">VKM Ac-1321</strain>
    </source>
</reference>
<dbReference type="InterPro" id="IPR036278">
    <property type="entry name" value="Sialidase_sf"/>
</dbReference>
<reference evidence="2" key="2">
    <citation type="submission" date="2023-01" db="EMBL/GenBank/DDBJ databases">
        <authorList>
            <person name="Sun Q."/>
            <person name="Evtushenko L."/>
        </authorList>
    </citation>
    <scope>NUCLEOTIDE SEQUENCE</scope>
    <source>
        <strain evidence="2">VKM Ac-1321</strain>
    </source>
</reference>
<gene>
    <name evidence="2" type="ORF">GCM10017581_102740</name>
</gene>
<evidence type="ECO:0008006" key="4">
    <source>
        <dbReference type="Google" id="ProtNLM"/>
    </source>
</evidence>
<keyword evidence="3" id="KW-1185">Reference proteome</keyword>
<feature type="chain" id="PRO_5040963387" description="Glycosyl hydrolase family 43" evidence="1">
    <location>
        <begin position="21"/>
        <end position="112"/>
    </location>
</feature>
<dbReference type="Proteomes" id="UP001143480">
    <property type="component" value="Unassembled WGS sequence"/>
</dbReference>
<dbReference type="AlphaFoldDB" id="A0A9W6KUV6"/>
<dbReference type="SUPFAM" id="SSF50939">
    <property type="entry name" value="Sialidases"/>
    <property type="match status" value="1"/>
</dbReference>
<dbReference type="RefSeq" id="WP_261958762.1">
    <property type="nucleotide sequence ID" value="NZ_BAAAXA010000001.1"/>
</dbReference>
<name>A0A9W6KUV6_9ACTN</name>